<evidence type="ECO:0000259" key="1">
    <source>
        <dbReference type="Pfam" id="PF18199"/>
    </source>
</evidence>
<protein>
    <recommendedName>
        <fullName evidence="1">Dynein heavy chain C-terminal domain-containing protein</fullName>
    </recommendedName>
</protein>
<organism evidence="2 3">
    <name type="scientific">Molorchus minor</name>
    <dbReference type="NCBI Taxonomy" id="1323400"/>
    <lineage>
        <taxon>Eukaryota</taxon>
        <taxon>Metazoa</taxon>
        <taxon>Ecdysozoa</taxon>
        <taxon>Arthropoda</taxon>
        <taxon>Hexapoda</taxon>
        <taxon>Insecta</taxon>
        <taxon>Pterygota</taxon>
        <taxon>Neoptera</taxon>
        <taxon>Endopterygota</taxon>
        <taxon>Coleoptera</taxon>
        <taxon>Polyphaga</taxon>
        <taxon>Cucujiformia</taxon>
        <taxon>Chrysomeloidea</taxon>
        <taxon>Cerambycidae</taxon>
        <taxon>Lamiinae</taxon>
        <taxon>Monochamini</taxon>
        <taxon>Molorchus</taxon>
    </lineage>
</organism>
<reference evidence="2" key="1">
    <citation type="journal article" date="2023" name="Insect Mol. Biol.">
        <title>Genome sequencing provides insights into the evolution of gene families encoding plant cell wall-degrading enzymes in longhorned beetles.</title>
        <authorList>
            <person name="Shin N.R."/>
            <person name="Okamura Y."/>
            <person name="Kirsch R."/>
            <person name="Pauchet Y."/>
        </authorList>
    </citation>
    <scope>NUCLEOTIDE SEQUENCE</scope>
    <source>
        <strain evidence="2">MMC_N1</strain>
    </source>
</reference>
<proteinExistence type="predicted"/>
<comment type="caution">
    <text evidence="2">The sequence shown here is derived from an EMBL/GenBank/DDBJ whole genome shotgun (WGS) entry which is preliminary data.</text>
</comment>
<gene>
    <name evidence="2" type="ORF">NQ317_014937</name>
</gene>
<feature type="domain" description="Dynein heavy chain C-terminal" evidence="1">
    <location>
        <begin position="22"/>
        <end position="132"/>
    </location>
</feature>
<dbReference type="PANTHER" id="PTHR46961:SF8">
    <property type="entry name" value="DYNEIN AXONEMAL HEAVY CHAIN 7"/>
    <property type="match status" value="1"/>
</dbReference>
<dbReference type="EMBL" id="JAPWTJ010000073">
    <property type="protein sequence ID" value="KAJ8983479.1"/>
    <property type="molecule type" value="Genomic_DNA"/>
</dbReference>
<name>A0ABQ9JZE2_9CUCU</name>
<dbReference type="InterPro" id="IPR026983">
    <property type="entry name" value="DHC"/>
</dbReference>
<evidence type="ECO:0000313" key="3">
    <source>
        <dbReference type="Proteomes" id="UP001162164"/>
    </source>
</evidence>
<keyword evidence="3" id="KW-1185">Reference proteome</keyword>
<evidence type="ECO:0000313" key="2">
    <source>
        <dbReference type="EMBL" id="KAJ8983479.1"/>
    </source>
</evidence>
<dbReference type="PANTHER" id="PTHR46961">
    <property type="entry name" value="DYNEIN HEAVY CHAIN 1, AXONEMAL-LIKE PROTEIN"/>
    <property type="match status" value="1"/>
</dbReference>
<sequence>MQPVVLFQDNIKAVHDENEKEVFEVYKPIQRPDDGMIIHGLFIDAGRWDMKAMKLVDPKPGEINPPLPAIWFIPKTRMPENDPRYVAPLYKTSVRAGVLSTTGHSTNFVLPILLPTDETQSFWILKGTALLTQTTD</sequence>
<accession>A0ABQ9JZE2</accession>
<dbReference type="Proteomes" id="UP001162164">
    <property type="component" value="Unassembled WGS sequence"/>
</dbReference>
<dbReference type="InterPro" id="IPR041228">
    <property type="entry name" value="Dynein_C"/>
</dbReference>
<dbReference type="InterPro" id="IPR043160">
    <property type="entry name" value="Dynein_C_barrel"/>
</dbReference>
<dbReference type="Gene3D" id="3.10.490.20">
    <property type="match status" value="1"/>
</dbReference>
<dbReference type="Pfam" id="PF18199">
    <property type="entry name" value="Dynein_C"/>
    <property type="match status" value="1"/>
</dbReference>